<evidence type="ECO:0000313" key="7">
    <source>
        <dbReference type="EMBL" id="MTU43781.1"/>
    </source>
</evidence>
<dbReference type="PANTHER" id="PTHR10695">
    <property type="entry name" value="DEPHOSPHO-COA KINASE-RELATED"/>
    <property type="match status" value="1"/>
</dbReference>
<comment type="caution">
    <text evidence="7">The sequence shown here is derived from an EMBL/GenBank/DDBJ whole genome shotgun (WGS) entry which is preliminary data.</text>
</comment>
<evidence type="ECO:0000256" key="6">
    <source>
        <dbReference type="NCBIfam" id="TIGR00152"/>
    </source>
</evidence>
<dbReference type="EC" id="2.7.1.24" evidence="5 6"/>
<dbReference type="GO" id="GO:0004140">
    <property type="term" value="F:dephospho-CoA kinase activity"/>
    <property type="evidence" value="ECO:0007669"/>
    <property type="project" value="UniProtKB-UniRule"/>
</dbReference>
<dbReference type="SUPFAM" id="SSF52540">
    <property type="entry name" value="P-loop containing nucleoside triphosphate hydrolases"/>
    <property type="match status" value="1"/>
</dbReference>
<organism evidence="7 8">
    <name type="scientific">Parasutterella excrementihominis</name>
    <dbReference type="NCBI Taxonomy" id="487175"/>
    <lineage>
        <taxon>Bacteria</taxon>
        <taxon>Pseudomonadati</taxon>
        <taxon>Pseudomonadota</taxon>
        <taxon>Betaproteobacteria</taxon>
        <taxon>Burkholderiales</taxon>
        <taxon>Sutterellaceae</taxon>
        <taxon>Parasutterella</taxon>
    </lineage>
</organism>
<dbReference type="PROSITE" id="PS51219">
    <property type="entry name" value="DPCK"/>
    <property type="match status" value="1"/>
</dbReference>
<comment type="subcellular location">
    <subcellularLocation>
        <location evidence="5">Cytoplasm</location>
    </subcellularLocation>
</comment>
<evidence type="ECO:0000256" key="5">
    <source>
        <dbReference type="HAMAP-Rule" id="MF_00376"/>
    </source>
</evidence>
<dbReference type="Proteomes" id="UP000462362">
    <property type="component" value="Unassembled WGS sequence"/>
</dbReference>
<proteinExistence type="inferred from homology"/>
<keyword evidence="5" id="KW-0963">Cytoplasm</keyword>
<dbReference type="GO" id="GO:0005524">
    <property type="term" value="F:ATP binding"/>
    <property type="evidence" value="ECO:0007669"/>
    <property type="project" value="UniProtKB-UniRule"/>
</dbReference>
<dbReference type="Gene3D" id="3.40.50.300">
    <property type="entry name" value="P-loop containing nucleotide triphosphate hydrolases"/>
    <property type="match status" value="1"/>
</dbReference>
<dbReference type="GO" id="GO:0005737">
    <property type="term" value="C:cytoplasm"/>
    <property type="evidence" value="ECO:0007669"/>
    <property type="project" value="UniProtKB-SubCell"/>
</dbReference>
<dbReference type="Pfam" id="PF01121">
    <property type="entry name" value="CoaE"/>
    <property type="match status" value="1"/>
</dbReference>
<dbReference type="CDD" id="cd02022">
    <property type="entry name" value="DPCK"/>
    <property type="match status" value="1"/>
</dbReference>
<comment type="catalytic activity">
    <reaction evidence="5">
        <text>3'-dephospho-CoA + ATP = ADP + CoA + H(+)</text>
        <dbReference type="Rhea" id="RHEA:18245"/>
        <dbReference type="ChEBI" id="CHEBI:15378"/>
        <dbReference type="ChEBI" id="CHEBI:30616"/>
        <dbReference type="ChEBI" id="CHEBI:57287"/>
        <dbReference type="ChEBI" id="CHEBI:57328"/>
        <dbReference type="ChEBI" id="CHEBI:456216"/>
        <dbReference type="EC" id="2.7.1.24"/>
    </reaction>
</comment>
<feature type="binding site" evidence="5">
    <location>
        <begin position="11"/>
        <end position="16"/>
    </location>
    <ligand>
        <name>ATP</name>
        <dbReference type="ChEBI" id="CHEBI:30616"/>
    </ligand>
</feature>
<keyword evidence="3 5" id="KW-0067">ATP-binding</keyword>
<dbReference type="InterPro" id="IPR001977">
    <property type="entry name" value="Depp_CoAkinase"/>
</dbReference>
<evidence type="ECO:0000256" key="3">
    <source>
        <dbReference type="ARBA" id="ARBA00022840"/>
    </source>
</evidence>
<dbReference type="PANTHER" id="PTHR10695:SF46">
    <property type="entry name" value="BIFUNCTIONAL COENZYME A SYNTHASE-RELATED"/>
    <property type="match status" value="1"/>
</dbReference>
<comment type="function">
    <text evidence="5">Catalyzes the phosphorylation of the 3'-hydroxyl group of dephosphocoenzyme A to form coenzyme A.</text>
</comment>
<protein>
    <recommendedName>
        <fullName evidence="5 6">Dephospho-CoA kinase</fullName>
        <ecNumber evidence="5 6">2.7.1.24</ecNumber>
    </recommendedName>
    <alternativeName>
        <fullName evidence="5">Dephosphocoenzyme A kinase</fullName>
    </alternativeName>
</protein>
<dbReference type="AlphaFoldDB" id="A0A6I3S4M3"/>
<keyword evidence="4 5" id="KW-0173">Coenzyme A biosynthesis</keyword>
<keyword evidence="5 7" id="KW-0808">Transferase</keyword>
<sequence length="200" mass="21822">MKVIGLTGGIGSGKTTVSDLFGELGIDVVDADVVSRQLTAVNGGAMPEIIKQFGPEAASPDSSMNRRFIRELVFSDPSAKTALENILHPLIRKECQRQLDASKSPYTILSVPLLIESPFWRSSINRLLVVEAPEALRVERVVQRSHLTPEAVKKIISTQATTAQRLDAADDVIENVGTFEILKASVLKLHAMYLSLSRKS</sequence>
<comment type="similarity">
    <text evidence="1 5">Belongs to the CoaE family.</text>
</comment>
<dbReference type="EMBL" id="WNCL01000029">
    <property type="protein sequence ID" value="MTU43781.1"/>
    <property type="molecule type" value="Genomic_DNA"/>
</dbReference>
<dbReference type="HAMAP" id="MF_00376">
    <property type="entry name" value="Dephospho_CoA_kinase"/>
    <property type="match status" value="1"/>
</dbReference>
<reference evidence="7 8" key="1">
    <citation type="journal article" date="2019" name="Nat. Med.">
        <title>A library of human gut bacterial isolates paired with longitudinal multiomics data enables mechanistic microbiome research.</title>
        <authorList>
            <person name="Poyet M."/>
            <person name="Groussin M."/>
            <person name="Gibbons S.M."/>
            <person name="Avila-Pacheco J."/>
            <person name="Jiang X."/>
            <person name="Kearney S.M."/>
            <person name="Perrotta A.R."/>
            <person name="Berdy B."/>
            <person name="Zhao S."/>
            <person name="Lieberman T.D."/>
            <person name="Swanson P.K."/>
            <person name="Smith M."/>
            <person name="Roesemann S."/>
            <person name="Alexander J.E."/>
            <person name="Rich S.A."/>
            <person name="Livny J."/>
            <person name="Vlamakis H."/>
            <person name="Clish C."/>
            <person name="Bullock K."/>
            <person name="Deik A."/>
            <person name="Scott J."/>
            <person name="Pierce K.A."/>
            <person name="Xavier R.J."/>
            <person name="Alm E.J."/>
        </authorList>
    </citation>
    <scope>NUCLEOTIDE SEQUENCE [LARGE SCALE GENOMIC DNA]</scope>
    <source>
        <strain evidence="7 8">BIOML-A2</strain>
    </source>
</reference>
<keyword evidence="5 7" id="KW-0418">Kinase</keyword>
<evidence type="ECO:0000313" key="8">
    <source>
        <dbReference type="Proteomes" id="UP000462362"/>
    </source>
</evidence>
<dbReference type="InterPro" id="IPR027417">
    <property type="entry name" value="P-loop_NTPase"/>
</dbReference>
<dbReference type="NCBIfam" id="TIGR00152">
    <property type="entry name" value="dephospho-CoA kinase"/>
    <property type="match status" value="1"/>
</dbReference>
<dbReference type="GO" id="GO:0015937">
    <property type="term" value="P:coenzyme A biosynthetic process"/>
    <property type="evidence" value="ECO:0007669"/>
    <property type="project" value="UniProtKB-UniRule"/>
</dbReference>
<keyword evidence="2 5" id="KW-0547">Nucleotide-binding</keyword>
<name>A0A6I3S4M3_9BURK</name>
<evidence type="ECO:0000256" key="4">
    <source>
        <dbReference type="ARBA" id="ARBA00022993"/>
    </source>
</evidence>
<dbReference type="RefSeq" id="WP_155167936.1">
    <property type="nucleotide sequence ID" value="NZ_DBGEHT010000180.1"/>
</dbReference>
<comment type="pathway">
    <text evidence="5">Cofactor biosynthesis; coenzyme A biosynthesis; CoA from (R)-pantothenate: step 5/5.</text>
</comment>
<gene>
    <name evidence="5" type="primary">coaE</name>
    <name evidence="7" type="ORF">GMD42_09150</name>
</gene>
<dbReference type="UniPathway" id="UPA00241">
    <property type="reaction ID" value="UER00356"/>
</dbReference>
<accession>A0A6I3S4M3</accession>
<evidence type="ECO:0000256" key="2">
    <source>
        <dbReference type="ARBA" id="ARBA00022741"/>
    </source>
</evidence>
<evidence type="ECO:0000256" key="1">
    <source>
        <dbReference type="ARBA" id="ARBA00009018"/>
    </source>
</evidence>